<proteinExistence type="predicted"/>
<sequence length="131" mass="15266">MSKVSRRRHFEKVHSIIKFLFHSTSLTRHSVTYLRISLQGLMRERQRCLEYERLVSPPSSSWLSKTAPMTSCTSRHHSDLRQPASQSTSAFQANFDCMCCVALFENVFFYDWLKKRPALIDSCCGWALGIW</sequence>
<name>A0A7S2BDL2_9STRA</name>
<organism evidence="1">
    <name type="scientific">Octactis speculum</name>
    <dbReference type="NCBI Taxonomy" id="3111310"/>
    <lineage>
        <taxon>Eukaryota</taxon>
        <taxon>Sar</taxon>
        <taxon>Stramenopiles</taxon>
        <taxon>Ochrophyta</taxon>
        <taxon>Dictyochophyceae</taxon>
        <taxon>Dictyochales</taxon>
        <taxon>Dictyochaceae</taxon>
        <taxon>Octactis</taxon>
    </lineage>
</organism>
<reference evidence="1" key="1">
    <citation type="submission" date="2021-01" db="EMBL/GenBank/DDBJ databases">
        <authorList>
            <person name="Corre E."/>
            <person name="Pelletier E."/>
            <person name="Niang G."/>
            <person name="Scheremetjew M."/>
            <person name="Finn R."/>
            <person name="Kale V."/>
            <person name="Holt S."/>
            <person name="Cochrane G."/>
            <person name="Meng A."/>
            <person name="Brown T."/>
            <person name="Cohen L."/>
        </authorList>
    </citation>
    <scope>NUCLEOTIDE SEQUENCE</scope>
    <source>
        <strain evidence="1">CCMP1381</strain>
    </source>
</reference>
<evidence type="ECO:0000313" key="1">
    <source>
        <dbReference type="EMBL" id="CAD9393883.1"/>
    </source>
</evidence>
<dbReference type="AlphaFoldDB" id="A0A7S2BDL2"/>
<protein>
    <submittedName>
        <fullName evidence="1">Uncharacterized protein</fullName>
    </submittedName>
</protein>
<gene>
    <name evidence="1" type="ORF">DSPE1174_LOCUS7169</name>
</gene>
<accession>A0A7S2BDL2</accession>
<dbReference type="EMBL" id="HBGS01013587">
    <property type="protein sequence ID" value="CAD9393883.1"/>
    <property type="molecule type" value="Transcribed_RNA"/>
</dbReference>